<keyword evidence="1" id="KW-0812">Transmembrane</keyword>
<feature type="transmembrane region" description="Helical" evidence="1">
    <location>
        <begin position="49"/>
        <end position="70"/>
    </location>
</feature>
<reference evidence="2 3" key="1">
    <citation type="journal article" date="2018" name="Front. Microbiol.">
        <title>Genome Sequencing of Streptomyces atratus SCSIOZH16 and Activation Production of Nocardamine via Metabolic Engineering.</title>
        <authorList>
            <person name="Li Y."/>
            <person name="Zhang C."/>
            <person name="Liu C."/>
            <person name="Ju J."/>
            <person name="Ma J."/>
        </authorList>
    </citation>
    <scope>NUCLEOTIDE SEQUENCE [LARGE SCALE GENOMIC DNA]</scope>
    <source>
        <strain evidence="2 3">SCSIO_ZH16</strain>
    </source>
</reference>
<dbReference type="KEGG" id="sata:C5746_19790"/>
<keyword evidence="1" id="KW-1133">Transmembrane helix</keyword>
<keyword evidence="1" id="KW-0472">Membrane</keyword>
<sequence length="73" mass="7585">MRHPPSAIRHPRPGTRYPWLLVAALFSLVVALIAGILKISTGAGSAEAVLYGGTAFATSMALCLFVLSAAGQF</sequence>
<evidence type="ECO:0000313" key="3">
    <source>
        <dbReference type="Proteomes" id="UP000252698"/>
    </source>
</evidence>
<evidence type="ECO:0000256" key="1">
    <source>
        <dbReference type="SAM" id="Phobius"/>
    </source>
</evidence>
<accession>A0A2Z5JR46</accession>
<feature type="transmembrane region" description="Helical" evidence="1">
    <location>
        <begin position="17"/>
        <end position="37"/>
    </location>
</feature>
<name>A0A2Z5JR46_STRAR</name>
<dbReference type="Proteomes" id="UP000252698">
    <property type="component" value="Chromosome"/>
</dbReference>
<gene>
    <name evidence="2" type="ORF">C5746_19790</name>
</gene>
<dbReference type="EMBL" id="CP027306">
    <property type="protein sequence ID" value="AXE82920.1"/>
    <property type="molecule type" value="Genomic_DNA"/>
</dbReference>
<evidence type="ECO:0000313" key="2">
    <source>
        <dbReference type="EMBL" id="AXE82920.1"/>
    </source>
</evidence>
<protein>
    <submittedName>
        <fullName evidence="2">Uncharacterized protein</fullName>
    </submittedName>
</protein>
<organism evidence="2 3">
    <name type="scientific">Streptomyces atratus</name>
    <dbReference type="NCBI Taxonomy" id="1893"/>
    <lineage>
        <taxon>Bacteria</taxon>
        <taxon>Bacillati</taxon>
        <taxon>Actinomycetota</taxon>
        <taxon>Actinomycetes</taxon>
        <taxon>Kitasatosporales</taxon>
        <taxon>Streptomycetaceae</taxon>
        <taxon>Streptomyces</taxon>
    </lineage>
</organism>
<proteinExistence type="predicted"/>
<dbReference type="AlphaFoldDB" id="A0A2Z5JR46"/>